<sequence>MSGLAATGFDLMLCALILGAALAAIAVRDLFGAVVFFIVYGVFVALAWLRLEAIDVALTEAALGAGLTGVLMIGAVSRLERLTSRDQDQDAAGPQSPPTSSAARIATMVGAAGIGGGLAWGFITLPPSAGLQLAVAENLAASGVENPVTAVLLNFRGWDTLLESIVLLAALIALWSLARDQDWGRRPGLRQHARPGGVMATFGRLLPPFGFLLGVYLVWTGSAQPGGAFQGGTVLAAVWLLVMMAGLKAAPRVSSTRLRWALIAGPLLFIGVGLAGAVAGTFLGLPTAYAKPLILTIEAGLTLSIAATLALLVLGAPMAGDGLGPDQPDKEPAR</sequence>
<dbReference type="PANTHER" id="PTHR33932:SF4">
    <property type="entry name" value="NA(+)_H(+) ANTIPORTER SUBUNIT B"/>
    <property type="match status" value="1"/>
</dbReference>
<comment type="similarity">
    <text evidence="2">Belongs to the CPA3 antiporters (TC 2.A.63) subunit B family.</text>
</comment>
<feature type="transmembrane region" description="Helical" evidence="7">
    <location>
        <begin position="262"/>
        <end position="287"/>
    </location>
</feature>
<dbReference type="InterPro" id="IPR025383">
    <property type="entry name" value="MrpA_C/MbhD"/>
</dbReference>
<evidence type="ECO:0000313" key="11">
    <source>
        <dbReference type="Proteomes" id="UP000614261"/>
    </source>
</evidence>
<dbReference type="InterPro" id="IPR050622">
    <property type="entry name" value="CPA3_antiporter_subunitB"/>
</dbReference>
<keyword evidence="6 7" id="KW-0472">Membrane</keyword>
<feature type="transmembrane region" description="Helical" evidence="7">
    <location>
        <begin position="198"/>
        <end position="219"/>
    </location>
</feature>
<evidence type="ECO:0000256" key="2">
    <source>
        <dbReference type="ARBA" id="ARBA00009425"/>
    </source>
</evidence>
<keyword evidence="5 7" id="KW-1133">Transmembrane helix</keyword>
<evidence type="ECO:0000259" key="9">
    <source>
        <dbReference type="Pfam" id="PF13244"/>
    </source>
</evidence>
<dbReference type="Proteomes" id="UP000614261">
    <property type="component" value="Unassembled WGS sequence"/>
</dbReference>
<organism evidence="10 11">
    <name type="scientific">Blastomonas aquatica</name>
    <dbReference type="NCBI Taxonomy" id="1510276"/>
    <lineage>
        <taxon>Bacteria</taxon>
        <taxon>Pseudomonadati</taxon>
        <taxon>Pseudomonadota</taxon>
        <taxon>Alphaproteobacteria</taxon>
        <taxon>Sphingomonadales</taxon>
        <taxon>Sphingomonadaceae</taxon>
        <taxon>Blastomonas</taxon>
    </lineage>
</organism>
<evidence type="ECO:0000256" key="6">
    <source>
        <dbReference type="ARBA" id="ARBA00023136"/>
    </source>
</evidence>
<feature type="transmembrane region" description="Helical" evidence="7">
    <location>
        <begin position="61"/>
        <end position="80"/>
    </location>
</feature>
<feature type="transmembrane region" description="Helical" evidence="7">
    <location>
        <begin position="293"/>
        <end position="314"/>
    </location>
</feature>
<dbReference type="Pfam" id="PF04039">
    <property type="entry name" value="MnhB"/>
    <property type="match status" value="1"/>
</dbReference>
<keyword evidence="11" id="KW-1185">Reference proteome</keyword>
<evidence type="ECO:0000256" key="7">
    <source>
        <dbReference type="SAM" id="Phobius"/>
    </source>
</evidence>
<dbReference type="InterPro" id="IPR007182">
    <property type="entry name" value="MnhB"/>
</dbReference>
<keyword evidence="4 7" id="KW-0812">Transmembrane</keyword>
<protein>
    <submittedName>
        <fullName evidence="10">Sodium:proton antiporter</fullName>
    </submittedName>
</protein>
<dbReference type="PANTHER" id="PTHR33932">
    <property type="entry name" value="NA(+)/H(+) ANTIPORTER SUBUNIT B"/>
    <property type="match status" value="1"/>
</dbReference>
<dbReference type="RefSeq" id="WP_188514803.1">
    <property type="nucleotide sequence ID" value="NZ_BMGD01000004.1"/>
</dbReference>
<accession>A0ABQ1JIB4</accession>
<feature type="transmembrane region" description="Helical" evidence="7">
    <location>
        <begin position="101"/>
        <end position="123"/>
    </location>
</feature>
<evidence type="ECO:0000256" key="4">
    <source>
        <dbReference type="ARBA" id="ARBA00022692"/>
    </source>
</evidence>
<evidence type="ECO:0000259" key="8">
    <source>
        <dbReference type="Pfam" id="PF04039"/>
    </source>
</evidence>
<comment type="caution">
    <text evidence="10">The sequence shown here is derived from an EMBL/GenBank/DDBJ whole genome shotgun (WGS) entry which is preliminary data.</text>
</comment>
<dbReference type="EMBL" id="BMGD01000004">
    <property type="protein sequence ID" value="GGB69090.1"/>
    <property type="molecule type" value="Genomic_DNA"/>
</dbReference>
<feature type="domain" description="Na+/H+ antiporter MnhB subunit-related protein" evidence="8">
    <location>
        <begin position="199"/>
        <end position="316"/>
    </location>
</feature>
<evidence type="ECO:0000256" key="5">
    <source>
        <dbReference type="ARBA" id="ARBA00022989"/>
    </source>
</evidence>
<comment type="subcellular location">
    <subcellularLocation>
        <location evidence="1">Cell membrane</location>
        <topology evidence="1">Multi-pass membrane protein</topology>
    </subcellularLocation>
</comment>
<reference evidence="11" key="1">
    <citation type="journal article" date="2019" name="Int. J. Syst. Evol. Microbiol.">
        <title>The Global Catalogue of Microorganisms (GCM) 10K type strain sequencing project: providing services to taxonomists for standard genome sequencing and annotation.</title>
        <authorList>
            <consortium name="The Broad Institute Genomics Platform"/>
            <consortium name="The Broad Institute Genome Sequencing Center for Infectious Disease"/>
            <person name="Wu L."/>
            <person name="Ma J."/>
        </authorList>
    </citation>
    <scope>NUCLEOTIDE SEQUENCE [LARGE SCALE GENOMIC DNA]</scope>
    <source>
        <strain evidence="11">CGMCC 1.12851</strain>
    </source>
</reference>
<dbReference type="Pfam" id="PF13244">
    <property type="entry name" value="MbhD"/>
    <property type="match status" value="1"/>
</dbReference>
<evidence type="ECO:0000256" key="3">
    <source>
        <dbReference type="ARBA" id="ARBA00022475"/>
    </source>
</evidence>
<feature type="transmembrane region" description="Helical" evidence="7">
    <location>
        <begin position="6"/>
        <end position="25"/>
    </location>
</feature>
<feature type="transmembrane region" description="Helical" evidence="7">
    <location>
        <begin position="30"/>
        <end position="49"/>
    </location>
</feature>
<evidence type="ECO:0000313" key="10">
    <source>
        <dbReference type="EMBL" id="GGB69090.1"/>
    </source>
</evidence>
<proteinExistence type="inferred from homology"/>
<feature type="transmembrane region" description="Helical" evidence="7">
    <location>
        <begin position="231"/>
        <end position="250"/>
    </location>
</feature>
<feature type="transmembrane region" description="Helical" evidence="7">
    <location>
        <begin position="161"/>
        <end position="178"/>
    </location>
</feature>
<name>A0ABQ1JIB4_9SPHN</name>
<feature type="domain" description="MrpA C-terminal/MbhD" evidence="9">
    <location>
        <begin position="15"/>
        <end position="81"/>
    </location>
</feature>
<keyword evidence="3" id="KW-1003">Cell membrane</keyword>
<evidence type="ECO:0000256" key="1">
    <source>
        <dbReference type="ARBA" id="ARBA00004651"/>
    </source>
</evidence>
<gene>
    <name evidence="10" type="ORF">GCM10010833_25400</name>
</gene>